<dbReference type="GO" id="GO:0016757">
    <property type="term" value="F:glycosyltransferase activity"/>
    <property type="evidence" value="ECO:0007669"/>
    <property type="project" value="UniProtKB-KW"/>
</dbReference>
<evidence type="ECO:0000256" key="1">
    <source>
        <dbReference type="ARBA" id="ARBA00022676"/>
    </source>
</evidence>
<evidence type="ECO:0000259" key="4">
    <source>
        <dbReference type="Pfam" id="PF13579"/>
    </source>
</evidence>
<gene>
    <name evidence="5" type="ORF">HNR59_001582</name>
</gene>
<dbReference type="InterPro" id="IPR028098">
    <property type="entry name" value="Glyco_trans_4-like_N"/>
</dbReference>
<dbReference type="PANTHER" id="PTHR12526">
    <property type="entry name" value="GLYCOSYLTRANSFERASE"/>
    <property type="match status" value="1"/>
</dbReference>
<comment type="caution">
    <text evidence="5">The sequence shown here is derived from an EMBL/GenBank/DDBJ whole genome shotgun (WGS) entry which is preliminary data.</text>
</comment>
<dbReference type="SUPFAM" id="SSF53756">
    <property type="entry name" value="UDP-Glycosyltransferase/glycogen phosphorylase"/>
    <property type="match status" value="1"/>
</dbReference>
<dbReference type="PANTHER" id="PTHR12526:SF629">
    <property type="entry name" value="TEICHURONIC ACID BIOSYNTHESIS GLYCOSYLTRANSFERASE TUAH-RELATED"/>
    <property type="match status" value="1"/>
</dbReference>
<keyword evidence="1" id="KW-0328">Glycosyltransferase</keyword>
<dbReference type="InterPro" id="IPR001296">
    <property type="entry name" value="Glyco_trans_1"/>
</dbReference>
<dbReference type="EMBL" id="JACHEU010000001">
    <property type="protein sequence ID" value="MBB6012237.1"/>
    <property type="molecule type" value="Genomic_DNA"/>
</dbReference>
<protein>
    <submittedName>
        <fullName evidence="5">Glycosyltransferase involved in cell wall biosynthesis</fullName>
    </submittedName>
</protein>
<proteinExistence type="predicted"/>
<evidence type="ECO:0000313" key="6">
    <source>
        <dbReference type="Proteomes" id="UP000533306"/>
    </source>
</evidence>
<evidence type="ECO:0000256" key="2">
    <source>
        <dbReference type="ARBA" id="ARBA00022679"/>
    </source>
</evidence>
<reference evidence="5 6" key="1">
    <citation type="submission" date="2020-08" db="EMBL/GenBank/DDBJ databases">
        <title>Genomic Encyclopedia of Type Strains, Phase IV (KMG-IV): sequencing the most valuable type-strain genomes for metagenomic binning, comparative biology and taxonomic classification.</title>
        <authorList>
            <person name="Goeker M."/>
        </authorList>
    </citation>
    <scope>NUCLEOTIDE SEQUENCE [LARGE SCALE GENOMIC DNA]</scope>
    <source>
        <strain evidence="5 6">DSM 11099</strain>
    </source>
</reference>
<dbReference type="AlphaFoldDB" id="A0A7W9S178"/>
<dbReference type="RefSeq" id="WP_183828297.1">
    <property type="nucleotide sequence ID" value="NZ_JACHEU010000001.1"/>
</dbReference>
<dbReference type="Pfam" id="PF13579">
    <property type="entry name" value="Glyco_trans_4_4"/>
    <property type="match status" value="1"/>
</dbReference>
<accession>A0A7W9S178</accession>
<feature type="domain" description="Glycosyltransferase subfamily 4-like N-terminal" evidence="4">
    <location>
        <begin position="22"/>
        <end position="158"/>
    </location>
</feature>
<keyword evidence="2 5" id="KW-0808">Transferase</keyword>
<dbReference type="CDD" id="cd03794">
    <property type="entry name" value="GT4_WbuB-like"/>
    <property type="match status" value="1"/>
</dbReference>
<dbReference type="Gene3D" id="3.40.50.2000">
    <property type="entry name" value="Glycogen Phosphorylase B"/>
    <property type="match status" value="2"/>
</dbReference>
<organism evidence="5 6">
    <name type="scientific">Aquamicrobium lusatiense</name>
    <dbReference type="NCBI Taxonomy" id="89772"/>
    <lineage>
        <taxon>Bacteria</taxon>
        <taxon>Pseudomonadati</taxon>
        <taxon>Pseudomonadota</taxon>
        <taxon>Alphaproteobacteria</taxon>
        <taxon>Hyphomicrobiales</taxon>
        <taxon>Phyllobacteriaceae</taxon>
        <taxon>Aquamicrobium</taxon>
    </lineage>
</organism>
<evidence type="ECO:0000313" key="5">
    <source>
        <dbReference type="EMBL" id="MBB6012237.1"/>
    </source>
</evidence>
<name>A0A7W9S178_9HYPH</name>
<dbReference type="Pfam" id="PF00534">
    <property type="entry name" value="Glycos_transf_1"/>
    <property type="match status" value="1"/>
</dbReference>
<evidence type="ECO:0000259" key="3">
    <source>
        <dbReference type="Pfam" id="PF00534"/>
    </source>
</evidence>
<keyword evidence="6" id="KW-1185">Reference proteome</keyword>
<sequence>MKSLHIATLHKRNDTRILLKECASLSEAGYDVAFVVGDGQGDENSGKVRVVDVGSAEGRFASRLVPMWRAMRRVREEMPDVIHFHDGMFLPLAIFLALTGWRVVYDVHEDYRQQVMNTRFSLLFRRAASLGYSVLEWIGSRVFTRIVAATPHIASRFPEHKTVLIQNFPMLDELSALHPVSHAERPEQFAFIGGITGHRGIRQMIDAMERLHREGAMLELAGAFGSKSLQDEMKERPGWKYVRFRNWLPRSGVADVFERSRAGLVLFHPGPNHDLAQPNKLFEYMSASLPVIASDFPLWRQIVEGAGCGLLVDPLDVDAVTEAMRWILDYPEQAEQMGQRGRQAVTVTYNWEREAEKLVECYRALQKTEWESTEKCA</sequence>
<feature type="domain" description="Glycosyl transferase family 1" evidence="3">
    <location>
        <begin position="182"/>
        <end position="343"/>
    </location>
</feature>
<dbReference type="Proteomes" id="UP000533306">
    <property type="component" value="Unassembled WGS sequence"/>
</dbReference>